<keyword evidence="1" id="KW-0862">Zinc</keyword>
<dbReference type="OrthoDB" id="7384832at2759"/>
<evidence type="ECO:0000259" key="3">
    <source>
        <dbReference type="PROSITE" id="PS50157"/>
    </source>
</evidence>
<evidence type="ECO:0000256" key="1">
    <source>
        <dbReference type="PROSITE-ProRule" id="PRU00042"/>
    </source>
</evidence>
<accession>A0A183T4G3</accession>
<dbReference type="PROSITE" id="PS50157">
    <property type="entry name" value="ZINC_FINGER_C2H2_2"/>
    <property type="match status" value="1"/>
</dbReference>
<reference evidence="4 5" key="2">
    <citation type="submission" date="2018-11" db="EMBL/GenBank/DDBJ databases">
        <authorList>
            <consortium name="Pathogen Informatics"/>
        </authorList>
    </citation>
    <scope>NUCLEOTIDE SEQUENCE [LARGE SCALE GENOMIC DNA]</scope>
    <source>
        <strain evidence="4 5">NST_G2</strain>
    </source>
</reference>
<name>A0A183T4G3_SCHSO</name>
<reference evidence="6" key="1">
    <citation type="submission" date="2016-06" db="UniProtKB">
        <authorList>
            <consortium name="WormBaseParasite"/>
        </authorList>
    </citation>
    <scope>IDENTIFICATION</scope>
</reference>
<dbReference type="PANTHER" id="PTHR47027:SF26">
    <property type="entry name" value="REVERSE TRANSCRIPTASE DOMAIN-CONTAINING PROTEIN"/>
    <property type="match status" value="1"/>
</dbReference>
<dbReference type="AlphaFoldDB" id="A0A183T4G3"/>
<dbReference type="InterPro" id="IPR013087">
    <property type="entry name" value="Znf_C2H2_type"/>
</dbReference>
<dbReference type="WBParaSite" id="SSLN_0001179701-mRNA-1">
    <property type="protein sequence ID" value="SSLN_0001179701-mRNA-1"/>
    <property type="gene ID" value="SSLN_0001179701"/>
</dbReference>
<keyword evidence="1" id="KW-0479">Metal-binding</keyword>
<protein>
    <submittedName>
        <fullName evidence="6">C2H2-type domain-containing protein</fullName>
    </submittedName>
</protein>
<gene>
    <name evidence="4" type="ORF">SSLN_LOCUS11361</name>
</gene>
<evidence type="ECO:0000313" key="6">
    <source>
        <dbReference type="WBParaSite" id="SSLN_0001179701-mRNA-1"/>
    </source>
</evidence>
<dbReference type="GO" id="GO:0008270">
    <property type="term" value="F:zinc ion binding"/>
    <property type="evidence" value="ECO:0007669"/>
    <property type="project" value="UniProtKB-KW"/>
</dbReference>
<dbReference type="PANTHER" id="PTHR47027">
    <property type="entry name" value="REVERSE TRANSCRIPTASE DOMAIN-CONTAINING PROTEIN"/>
    <property type="match status" value="1"/>
</dbReference>
<feature type="domain" description="C2H2-type" evidence="3">
    <location>
        <begin position="185"/>
        <end position="212"/>
    </location>
</feature>
<evidence type="ECO:0000313" key="5">
    <source>
        <dbReference type="Proteomes" id="UP000275846"/>
    </source>
</evidence>
<dbReference type="Proteomes" id="UP000275846">
    <property type="component" value="Unassembled WGS sequence"/>
</dbReference>
<sequence length="243" mass="27299">MHRPPPSAEYNAPRINVNRAQLKNVETFAYLGSTLSRSTRIDDEVAQRISKAGQAFGRLQASVWNRHGSHLNTKLKMYKAVVLTTLLYGVEARTVYSNQTKKLNHFHLSCLRRILKLRWHDRIPDTEVLERTGILSIHVMLRQMQLLWSGHLLCEAKRIAVVKAKGAARKSPAPRTNIVDAQALKTCPRCQRIFRARIGLVGHLRTQCTNNPTILTSTSNSANPLSDSHTQTPGINSITPTII</sequence>
<evidence type="ECO:0000313" key="4">
    <source>
        <dbReference type="EMBL" id="VDL97746.1"/>
    </source>
</evidence>
<keyword evidence="1" id="KW-0863">Zinc-finger</keyword>
<evidence type="ECO:0000256" key="2">
    <source>
        <dbReference type="SAM" id="MobiDB-lite"/>
    </source>
</evidence>
<dbReference type="EMBL" id="UYSU01036469">
    <property type="protein sequence ID" value="VDL97746.1"/>
    <property type="molecule type" value="Genomic_DNA"/>
</dbReference>
<proteinExistence type="predicted"/>
<organism evidence="6">
    <name type="scientific">Schistocephalus solidus</name>
    <name type="common">Tapeworm</name>
    <dbReference type="NCBI Taxonomy" id="70667"/>
    <lineage>
        <taxon>Eukaryota</taxon>
        <taxon>Metazoa</taxon>
        <taxon>Spiralia</taxon>
        <taxon>Lophotrochozoa</taxon>
        <taxon>Platyhelminthes</taxon>
        <taxon>Cestoda</taxon>
        <taxon>Eucestoda</taxon>
        <taxon>Diphyllobothriidea</taxon>
        <taxon>Diphyllobothriidae</taxon>
        <taxon>Schistocephalus</taxon>
    </lineage>
</organism>
<feature type="region of interest" description="Disordered" evidence="2">
    <location>
        <begin position="218"/>
        <end position="243"/>
    </location>
</feature>
<keyword evidence="5" id="KW-1185">Reference proteome</keyword>
<dbReference type="STRING" id="70667.A0A183T4G3"/>